<accession>A0A8J6JHL0</accession>
<dbReference type="Pfam" id="PF17428">
    <property type="entry name" value="DUF5412"/>
    <property type="match status" value="1"/>
</dbReference>
<dbReference type="RefSeq" id="WP_155151990.1">
    <property type="nucleotide sequence ID" value="NZ_JACOPQ010000003.1"/>
</dbReference>
<evidence type="ECO:0000313" key="1">
    <source>
        <dbReference type="EMBL" id="MBC5736268.1"/>
    </source>
</evidence>
<reference evidence="1" key="1">
    <citation type="submission" date="2020-08" db="EMBL/GenBank/DDBJ databases">
        <title>Genome public.</title>
        <authorList>
            <person name="Liu C."/>
            <person name="Sun Q."/>
        </authorList>
    </citation>
    <scope>NUCLEOTIDE SEQUENCE</scope>
    <source>
        <strain evidence="1">NSJ-52</strain>
    </source>
</reference>
<comment type="caution">
    <text evidence="1">The sequence shown here is derived from an EMBL/GenBank/DDBJ whole genome shotgun (WGS) entry which is preliminary data.</text>
</comment>
<dbReference type="AlphaFoldDB" id="A0A8J6JHL0"/>
<dbReference type="EMBL" id="JACOPQ010000003">
    <property type="protein sequence ID" value="MBC5736268.1"/>
    <property type="molecule type" value="Genomic_DNA"/>
</dbReference>
<protein>
    <submittedName>
        <fullName evidence="1">Uncharacterized protein</fullName>
    </submittedName>
</protein>
<organism evidence="1 2">
    <name type="scientific">Lawsonibacter faecis</name>
    <dbReference type="NCBI Taxonomy" id="2763052"/>
    <lineage>
        <taxon>Bacteria</taxon>
        <taxon>Bacillati</taxon>
        <taxon>Bacillota</taxon>
        <taxon>Clostridia</taxon>
        <taxon>Eubacteriales</taxon>
        <taxon>Oscillospiraceae</taxon>
        <taxon>Lawsonibacter</taxon>
    </lineage>
</organism>
<proteinExistence type="predicted"/>
<gene>
    <name evidence="1" type="ORF">H8S62_04490</name>
</gene>
<dbReference type="InterPro" id="IPR035406">
    <property type="entry name" value="DUF5412"/>
</dbReference>
<evidence type="ECO:0000313" key="2">
    <source>
        <dbReference type="Proteomes" id="UP000607645"/>
    </source>
</evidence>
<sequence>MVARSKRRHLLFIIPAVIALSAVVYFKLYHIDRSRMDIAIGQCASESPDGCYRVTVTLYPIGDFRYMDSQEEMEAYLEENHSEAYVIADLMWDPTVREDGAVVWLAENRKTIFYGRYDGLPSTIAWLNNETVIINGRTLKLPQEVYDYRRTFELPFLK</sequence>
<dbReference type="Proteomes" id="UP000607645">
    <property type="component" value="Unassembled WGS sequence"/>
</dbReference>
<name>A0A8J6JHL0_9FIRM</name>
<keyword evidence="2" id="KW-1185">Reference proteome</keyword>